<accession>A0A9D2RK21</accession>
<dbReference type="PANTHER" id="PTHR10072">
    <property type="entry name" value="IRON-SULFUR CLUSTER ASSEMBLY PROTEIN"/>
    <property type="match status" value="1"/>
</dbReference>
<dbReference type="InterPro" id="IPR016092">
    <property type="entry name" value="ATAP"/>
</dbReference>
<dbReference type="InterPro" id="IPR035903">
    <property type="entry name" value="HesB-like_dom_sf"/>
</dbReference>
<gene>
    <name evidence="3" type="ORF">H9906_05900</name>
</gene>
<evidence type="ECO:0000313" key="4">
    <source>
        <dbReference type="Proteomes" id="UP000823889"/>
    </source>
</evidence>
<dbReference type="GO" id="GO:0005829">
    <property type="term" value="C:cytosol"/>
    <property type="evidence" value="ECO:0007669"/>
    <property type="project" value="TreeGrafter"/>
</dbReference>
<protein>
    <submittedName>
        <fullName evidence="3">Iron-sulfur cluster assembly accessory protein</fullName>
    </submittedName>
</protein>
<dbReference type="PANTHER" id="PTHR10072:SF41">
    <property type="entry name" value="IRON-SULFUR CLUSTER ASSEMBLY 1 HOMOLOG, MITOCHONDRIAL"/>
    <property type="match status" value="1"/>
</dbReference>
<evidence type="ECO:0000256" key="1">
    <source>
        <dbReference type="ARBA" id="ARBA00006718"/>
    </source>
</evidence>
<dbReference type="AlphaFoldDB" id="A0A9D2RK21"/>
<name>A0A9D2RK21_9BURK</name>
<evidence type="ECO:0000313" key="3">
    <source>
        <dbReference type="EMBL" id="HJD44543.1"/>
    </source>
</evidence>
<sequence>MAITFTERAAEHMSRHLQKRGSGVGMRLGIRLTGCSGMAYQWDFVDEPDAGDHVFSDHGITLYVDPKAIPFIDGTEIDYTRQGLNEGFTFSNPNETAACGCGESFTV</sequence>
<reference evidence="3" key="1">
    <citation type="journal article" date="2021" name="PeerJ">
        <title>Extensive microbial diversity within the chicken gut microbiome revealed by metagenomics and culture.</title>
        <authorList>
            <person name="Gilroy R."/>
            <person name="Ravi A."/>
            <person name="Getino M."/>
            <person name="Pursley I."/>
            <person name="Horton D.L."/>
            <person name="Alikhan N.F."/>
            <person name="Baker D."/>
            <person name="Gharbi K."/>
            <person name="Hall N."/>
            <person name="Watson M."/>
            <person name="Adriaenssens E.M."/>
            <person name="Foster-Nyarko E."/>
            <person name="Jarju S."/>
            <person name="Secka A."/>
            <person name="Antonio M."/>
            <person name="Oren A."/>
            <person name="Chaudhuri R.R."/>
            <person name="La Ragione R."/>
            <person name="Hildebrand F."/>
            <person name="Pallen M.J."/>
        </authorList>
    </citation>
    <scope>NUCLEOTIDE SEQUENCE</scope>
    <source>
        <strain evidence="3">9264</strain>
    </source>
</reference>
<evidence type="ECO:0000259" key="2">
    <source>
        <dbReference type="Pfam" id="PF01521"/>
    </source>
</evidence>
<dbReference type="NCBIfam" id="TIGR00049">
    <property type="entry name" value="iron-sulfur cluster assembly accessory protein"/>
    <property type="match status" value="1"/>
</dbReference>
<comment type="caution">
    <text evidence="3">The sequence shown here is derived from an EMBL/GenBank/DDBJ whole genome shotgun (WGS) entry which is preliminary data.</text>
</comment>
<proteinExistence type="inferred from homology"/>
<dbReference type="Pfam" id="PF01521">
    <property type="entry name" value="Fe-S_biosyn"/>
    <property type="match status" value="1"/>
</dbReference>
<dbReference type="EMBL" id="DWUQ01000120">
    <property type="protein sequence ID" value="HJD44543.1"/>
    <property type="molecule type" value="Genomic_DNA"/>
</dbReference>
<feature type="domain" description="Core" evidence="2">
    <location>
        <begin position="1"/>
        <end position="103"/>
    </location>
</feature>
<dbReference type="GO" id="GO:0016226">
    <property type="term" value="P:iron-sulfur cluster assembly"/>
    <property type="evidence" value="ECO:0007669"/>
    <property type="project" value="InterPro"/>
</dbReference>
<dbReference type="PROSITE" id="PS01152">
    <property type="entry name" value="HESB"/>
    <property type="match status" value="1"/>
</dbReference>
<dbReference type="InterPro" id="IPR000361">
    <property type="entry name" value="ATAP_core_dom"/>
</dbReference>
<dbReference type="InterPro" id="IPR050322">
    <property type="entry name" value="Fe-S_cluster_asmbl/transfer"/>
</dbReference>
<dbReference type="Gene3D" id="2.60.300.12">
    <property type="entry name" value="HesB-like domain"/>
    <property type="match status" value="1"/>
</dbReference>
<dbReference type="GO" id="GO:0051537">
    <property type="term" value="F:2 iron, 2 sulfur cluster binding"/>
    <property type="evidence" value="ECO:0007669"/>
    <property type="project" value="UniProtKB-ARBA"/>
</dbReference>
<dbReference type="SUPFAM" id="SSF89360">
    <property type="entry name" value="HesB-like domain"/>
    <property type="match status" value="1"/>
</dbReference>
<comment type="similarity">
    <text evidence="1">Belongs to the HesB/IscA family.</text>
</comment>
<organism evidence="3 4">
    <name type="scientific">Candidatus Paenalcaligenes intestinipullorum</name>
    <dbReference type="NCBI Taxonomy" id="2838718"/>
    <lineage>
        <taxon>Bacteria</taxon>
        <taxon>Pseudomonadati</taxon>
        <taxon>Pseudomonadota</taxon>
        <taxon>Betaproteobacteria</taxon>
        <taxon>Burkholderiales</taxon>
        <taxon>Alcaligenaceae</taxon>
        <taxon>Paenalcaligenes</taxon>
    </lineage>
</organism>
<dbReference type="InterPro" id="IPR017870">
    <property type="entry name" value="FeS_cluster_insertion_CS"/>
</dbReference>
<dbReference type="Proteomes" id="UP000823889">
    <property type="component" value="Unassembled WGS sequence"/>
</dbReference>
<reference evidence="3" key="2">
    <citation type="submission" date="2021-04" db="EMBL/GenBank/DDBJ databases">
        <authorList>
            <person name="Gilroy R."/>
        </authorList>
    </citation>
    <scope>NUCLEOTIDE SEQUENCE</scope>
    <source>
        <strain evidence="3">9264</strain>
    </source>
</reference>